<protein>
    <submittedName>
        <fullName evidence="2">Uncharacterized protein</fullName>
    </submittedName>
</protein>
<dbReference type="eggNOG" id="ENOG5032RQ6">
    <property type="taxonomic scope" value="Bacteria"/>
</dbReference>
<proteinExistence type="predicted"/>
<dbReference type="EMBL" id="CAIE01000031">
    <property type="protein sequence ID" value="CCH19026.1"/>
    <property type="molecule type" value="Genomic_DNA"/>
</dbReference>
<dbReference type="AlphaFoldDB" id="I0L5C9"/>
<comment type="caution">
    <text evidence="2">The sequence shown here is derived from an EMBL/GenBank/DDBJ whole genome shotgun (WGS) entry which is preliminary data.</text>
</comment>
<organism evidence="2 3">
    <name type="scientific">Micromonospora lupini str. Lupac 08</name>
    <dbReference type="NCBI Taxonomy" id="1150864"/>
    <lineage>
        <taxon>Bacteria</taxon>
        <taxon>Bacillati</taxon>
        <taxon>Actinomycetota</taxon>
        <taxon>Actinomycetes</taxon>
        <taxon>Micromonosporales</taxon>
        <taxon>Micromonosporaceae</taxon>
        <taxon>Micromonospora</taxon>
    </lineage>
</organism>
<dbReference type="Proteomes" id="UP000003448">
    <property type="component" value="Unassembled WGS sequence"/>
</dbReference>
<accession>I0L5C9</accession>
<keyword evidence="1" id="KW-1133">Transmembrane helix</keyword>
<reference evidence="3" key="1">
    <citation type="journal article" date="2012" name="J. Bacteriol.">
        <title>Genome Sequence of Micromonospora lupini Lupac 08, Isolated from Root Nodules of Lupinus angustifolius.</title>
        <authorList>
            <person name="Alonso-Vega P."/>
            <person name="Normand P."/>
            <person name="Bacigalupe R."/>
            <person name="Pujic P."/>
            <person name="Lajus A."/>
            <person name="Vallenet D."/>
            <person name="Carro L."/>
            <person name="Coll P."/>
            <person name="Trujillo M.E."/>
        </authorList>
    </citation>
    <scope>NUCLEOTIDE SEQUENCE [LARGE SCALE GENOMIC DNA]</scope>
    <source>
        <strain evidence="3">Lupac 08</strain>
    </source>
</reference>
<keyword evidence="1" id="KW-0812">Transmembrane</keyword>
<evidence type="ECO:0000256" key="1">
    <source>
        <dbReference type="SAM" id="Phobius"/>
    </source>
</evidence>
<sequence length="155" mass="16377">MSTMPTPGAVPPPALRPPADGECQFCGSHPAAHVSFQSMTSIVILYVVSAQRGWMCRNCGLSLYRHHANKTMLAAWWGVGIIGIPIFLGIDRLRLRRILRLAPPQPTPGVAASLPAPLDPGKPLIQRPGAILSIVLVTVLVLVIGCGALAFGASE</sequence>
<evidence type="ECO:0000313" key="2">
    <source>
        <dbReference type="EMBL" id="CCH19026.1"/>
    </source>
</evidence>
<gene>
    <name evidence="2" type="ORF">MILUP08_43942</name>
</gene>
<keyword evidence="1" id="KW-0472">Membrane</keyword>
<dbReference type="STRING" id="1150864.MILUP08_43942"/>
<evidence type="ECO:0000313" key="3">
    <source>
        <dbReference type="Proteomes" id="UP000003448"/>
    </source>
</evidence>
<feature type="transmembrane region" description="Helical" evidence="1">
    <location>
        <begin position="130"/>
        <end position="153"/>
    </location>
</feature>
<name>I0L5C9_9ACTN</name>
<feature type="transmembrane region" description="Helical" evidence="1">
    <location>
        <begin position="73"/>
        <end position="90"/>
    </location>
</feature>
<keyword evidence="3" id="KW-1185">Reference proteome</keyword>